<dbReference type="Proteomes" id="UP001165489">
    <property type="component" value="Unassembled WGS sequence"/>
</dbReference>
<name>A0ABS9V5Z0_9BACT</name>
<reference evidence="1" key="1">
    <citation type="submission" date="2022-03" db="EMBL/GenBank/DDBJ databases">
        <title>De novo assembled genomes of Belliella spp. (Cyclobacteriaceae) strains.</title>
        <authorList>
            <person name="Szabo A."/>
            <person name="Korponai K."/>
            <person name="Felfoldi T."/>
        </authorList>
    </citation>
    <scope>NUCLEOTIDE SEQUENCE</scope>
    <source>
        <strain evidence="1">DSM 111904</strain>
    </source>
</reference>
<dbReference type="RefSeq" id="WP_241350216.1">
    <property type="nucleotide sequence ID" value="NZ_JAKZGP010000121.1"/>
</dbReference>
<proteinExistence type="predicted"/>
<evidence type="ECO:0000313" key="1">
    <source>
        <dbReference type="EMBL" id="MCH7411793.1"/>
    </source>
</evidence>
<gene>
    <name evidence="1" type="ORF">MM239_20570</name>
</gene>
<accession>A0ABS9V5Z0</accession>
<keyword evidence="2" id="KW-1185">Reference proteome</keyword>
<organism evidence="1 2">
    <name type="scientific">Belliella filtrata</name>
    <dbReference type="NCBI Taxonomy" id="2923435"/>
    <lineage>
        <taxon>Bacteria</taxon>
        <taxon>Pseudomonadati</taxon>
        <taxon>Bacteroidota</taxon>
        <taxon>Cytophagia</taxon>
        <taxon>Cytophagales</taxon>
        <taxon>Cyclobacteriaceae</taxon>
        <taxon>Belliella</taxon>
    </lineage>
</organism>
<dbReference type="EMBL" id="JAKZGP010000121">
    <property type="protein sequence ID" value="MCH7411793.1"/>
    <property type="molecule type" value="Genomic_DNA"/>
</dbReference>
<comment type="caution">
    <text evidence="1">The sequence shown here is derived from an EMBL/GenBank/DDBJ whole genome shotgun (WGS) entry which is preliminary data.</text>
</comment>
<evidence type="ECO:0000313" key="2">
    <source>
        <dbReference type="Proteomes" id="UP001165489"/>
    </source>
</evidence>
<sequence>MGVKPSAILDALKNPLKINNVVTDQLGRQSQRFIGQFGEVVVNPQTGRIISVYPTSSSKAAKLLKQLGQ</sequence>
<protein>
    <submittedName>
        <fullName evidence="1">Uncharacterized protein</fullName>
    </submittedName>
</protein>